<dbReference type="InterPro" id="IPR033966">
    <property type="entry name" value="RuBisCO"/>
</dbReference>
<sequence>MNDLIATYYFRPKNGVTADFAAHAISEEQTTGTWTDLCTVNDETAYVHAYDGEVLEISPADGGFITKIRYPYEIFEPGNIPQYLSVIAGNLFGLGKLEAVRLLDIDIPAQLAAVETGPKYGIDGVRKIVGTETSRRPHVGTIIKPKVGLSPSDTAKVAYEAAIGGVDLIKDDETLTDQKFCPLMERLEVVMDALNDAEQETGRKVLYALNVTTGGDRIVEVGVNAVRAGANMLMVDVLTAGFSAVQALARDPAITVPIHVHRTMHGAFTRNPYHGIAMRPIAKLVRICGGDQLHTGTVSGKMGGSVEEVLSDNKSLTERFGFVRPVFPVASGGLHPGKVHAELATLGTDIVLQAGGGIHGHPDGTRAGACAMRQAVDAFLAGASAEEYAKTHTELAQALGKWGAK</sequence>
<dbReference type="InterPro" id="IPR017443">
    <property type="entry name" value="RuBisCO_lsu_fd_N"/>
</dbReference>
<evidence type="ECO:0000259" key="2">
    <source>
        <dbReference type="Pfam" id="PF02788"/>
    </source>
</evidence>
<dbReference type="GO" id="GO:0000287">
    <property type="term" value="F:magnesium ion binding"/>
    <property type="evidence" value="ECO:0007669"/>
    <property type="project" value="InterPro"/>
</dbReference>
<proteinExistence type="predicted"/>
<dbReference type="Proteomes" id="UP001273136">
    <property type="component" value="Unassembled WGS sequence"/>
</dbReference>
<dbReference type="InterPro" id="IPR036422">
    <property type="entry name" value="RuBisCO_lsu_N_sf"/>
</dbReference>
<keyword evidence="4" id="KW-1185">Reference proteome</keyword>
<dbReference type="PANTHER" id="PTHR42704">
    <property type="entry name" value="RIBULOSE BISPHOSPHATE CARBOXYLASE"/>
    <property type="match status" value="1"/>
</dbReference>
<evidence type="ECO:0000313" key="4">
    <source>
        <dbReference type="Proteomes" id="UP001273136"/>
    </source>
</evidence>
<dbReference type="EMBL" id="JAWDKA010000005">
    <property type="protein sequence ID" value="MDV0441983.1"/>
    <property type="molecule type" value="Genomic_DNA"/>
</dbReference>
<dbReference type="InterPro" id="IPR000685">
    <property type="entry name" value="RuBisCO_lsu_C"/>
</dbReference>
<dbReference type="SFLD" id="SFLDS00014">
    <property type="entry name" value="RuBisCO"/>
    <property type="match status" value="1"/>
</dbReference>
<organism evidence="3 4">
    <name type="scientific">Methanorbis furvi</name>
    <dbReference type="NCBI Taxonomy" id="3028299"/>
    <lineage>
        <taxon>Archaea</taxon>
        <taxon>Methanobacteriati</taxon>
        <taxon>Methanobacteriota</taxon>
        <taxon>Stenosarchaea group</taxon>
        <taxon>Methanomicrobia</taxon>
        <taxon>Methanomicrobiales</taxon>
        <taxon>Methanocorpusculaceae</taxon>
        <taxon>Methanorbis</taxon>
    </lineage>
</organism>
<dbReference type="EC" id="4.1.1.39" evidence="3"/>
<keyword evidence="3" id="KW-0456">Lyase</keyword>
<dbReference type="Gene3D" id="3.30.70.150">
    <property type="entry name" value="RuBisCO large subunit, N-terminal domain"/>
    <property type="match status" value="1"/>
</dbReference>
<protein>
    <submittedName>
        <fullName evidence="3">Ribulose bisphosphate carboxylase large chain 1</fullName>
        <ecNumber evidence="3">4.1.1.39</ecNumber>
    </submittedName>
</protein>
<reference evidence="3" key="1">
    <citation type="submission" date="2023-06" db="EMBL/GenBank/DDBJ databases">
        <title>Genome sequence of Methancorpusculaceae sp. Ag1.</title>
        <authorList>
            <person name="Protasov E."/>
            <person name="Platt K."/>
            <person name="Poehlein A."/>
            <person name="Daniel R."/>
            <person name="Brune A."/>
        </authorList>
    </citation>
    <scope>NUCLEOTIDE SEQUENCE</scope>
    <source>
        <strain evidence="3">Ag1</strain>
    </source>
</reference>
<dbReference type="GO" id="GO:0015977">
    <property type="term" value="P:carbon fixation"/>
    <property type="evidence" value="ECO:0007669"/>
    <property type="project" value="InterPro"/>
</dbReference>
<evidence type="ECO:0000313" key="3">
    <source>
        <dbReference type="EMBL" id="MDV0441983.1"/>
    </source>
</evidence>
<name>A0AAE4MDY9_9EURY</name>
<dbReference type="SUPFAM" id="SSF51649">
    <property type="entry name" value="RuBisCo, C-terminal domain"/>
    <property type="match status" value="1"/>
</dbReference>
<dbReference type="SUPFAM" id="SSF54966">
    <property type="entry name" value="RuBisCO, large subunit, small (N-terminal) domain"/>
    <property type="match status" value="1"/>
</dbReference>
<dbReference type="Pfam" id="PF02788">
    <property type="entry name" value="RuBisCO_large_N"/>
    <property type="match status" value="1"/>
</dbReference>
<dbReference type="AlphaFoldDB" id="A0AAE4MDY9"/>
<feature type="domain" description="Ribulose bisphosphate carboxylase large subunit C-terminal" evidence="1">
    <location>
        <begin position="134"/>
        <end position="402"/>
    </location>
</feature>
<dbReference type="Pfam" id="PF00016">
    <property type="entry name" value="RuBisCO_large"/>
    <property type="match status" value="1"/>
</dbReference>
<dbReference type="PANTHER" id="PTHR42704:SF17">
    <property type="entry name" value="RIBULOSE BISPHOSPHATE CARBOXYLASE LARGE CHAIN"/>
    <property type="match status" value="1"/>
</dbReference>
<dbReference type="RefSeq" id="WP_338094382.1">
    <property type="nucleotide sequence ID" value="NZ_JAWDKA010000005.1"/>
</dbReference>
<dbReference type="GO" id="GO:0016984">
    <property type="term" value="F:ribulose-bisphosphate carboxylase activity"/>
    <property type="evidence" value="ECO:0007669"/>
    <property type="project" value="UniProtKB-EC"/>
</dbReference>
<comment type="caution">
    <text evidence="3">The sequence shown here is derived from an EMBL/GenBank/DDBJ whole genome shotgun (WGS) entry which is preliminary data.</text>
</comment>
<evidence type="ECO:0000259" key="1">
    <source>
        <dbReference type="Pfam" id="PF00016"/>
    </source>
</evidence>
<dbReference type="Gene3D" id="3.20.20.110">
    <property type="entry name" value="Ribulose bisphosphate carboxylase, large subunit, C-terminal domain"/>
    <property type="match status" value="1"/>
</dbReference>
<feature type="domain" description="Ribulose bisphosphate carboxylase large subunit ferrodoxin-like N-terminal" evidence="2">
    <location>
        <begin position="2"/>
        <end position="110"/>
    </location>
</feature>
<dbReference type="InterPro" id="IPR036376">
    <property type="entry name" value="RuBisCO_lsu_C_sf"/>
</dbReference>
<gene>
    <name evidence="3" type="primary">cbbL1</name>
    <name evidence="3" type="ORF">McpAg1_12000</name>
</gene>
<dbReference type="SFLD" id="SFLDG00301">
    <property type="entry name" value="RuBisCO-like_proteins"/>
    <property type="match status" value="1"/>
</dbReference>
<accession>A0AAE4MDY9</accession>